<evidence type="ECO:0000313" key="4">
    <source>
        <dbReference type="Proteomes" id="UP000440224"/>
    </source>
</evidence>
<name>A0A6N7PUM6_9BACT</name>
<dbReference type="Gene3D" id="3.30.700.10">
    <property type="entry name" value="Glycoprotein, Type 4 Pilin"/>
    <property type="match status" value="1"/>
</dbReference>
<dbReference type="NCBIfam" id="TIGR02532">
    <property type="entry name" value="IV_pilin_GFxxxE"/>
    <property type="match status" value="1"/>
</dbReference>
<dbReference type="SUPFAM" id="SSF54523">
    <property type="entry name" value="Pili subunits"/>
    <property type="match status" value="1"/>
</dbReference>
<dbReference type="Pfam" id="PF08334">
    <property type="entry name" value="T2SSG"/>
    <property type="match status" value="1"/>
</dbReference>
<dbReference type="Pfam" id="PF07963">
    <property type="entry name" value="N_methyl"/>
    <property type="match status" value="1"/>
</dbReference>
<gene>
    <name evidence="3" type="ORF">GF068_18825</name>
</gene>
<dbReference type="InterPro" id="IPR012902">
    <property type="entry name" value="N_methyl_site"/>
</dbReference>
<keyword evidence="1" id="KW-0472">Membrane</keyword>
<dbReference type="RefSeq" id="WP_153820794.1">
    <property type="nucleotide sequence ID" value="NZ_WJIE01000005.1"/>
</dbReference>
<dbReference type="InterPro" id="IPR045584">
    <property type="entry name" value="Pilin-like"/>
</dbReference>
<dbReference type="Proteomes" id="UP000440224">
    <property type="component" value="Unassembled WGS sequence"/>
</dbReference>
<organism evidence="3 4">
    <name type="scientific">Polyangium spumosum</name>
    <dbReference type="NCBI Taxonomy" id="889282"/>
    <lineage>
        <taxon>Bacteria</taxon>
        <taxon>Pseudomonadati</taxon>
        <taxon>Myxococcota</taxon>
        <taxon>Polyangia</taxon>
        <taxon>Polyangiales</taxon>
        <taxon>Polyangiaceae</taxon>
        <taxon>Polyangium</taxon>
    </lineage>
</organism>
<proteinExistence type="predicted"/>
<evidence type="ECO:0000256" key="1">
    <source>
        <dbReference type="SAM" id="Phobius"/>
    </source>
</evidence>
<feature type="domain" description="Type II secretion system protein GspG C-terminal" evidence="2">
    <location>
        <begin position="43"/>
        <end position="130"/>
    </location>
</feature>
<keyword evidence="4" id="KW-1185">Reference proteome</keyword>
<feature type="transmembrane region" description="Helical" evidence="1">
    <location>
        <begin position="21"/>
        <end position="43"/>
    </location>
</feature>
<dbReference type="OrthoDB" id="5519869at2"/>
<protein>
    <submittedName>
        <fullName evidence="3">Prepilin-type N-terminal cleavage/methylation domain-containing protein</fullName>
    </submittedName>
</protein>
<comment type="caution">
    <text evidence="3">The sequence shown here is derived from an EMBL/GenBank/DDBJ whole genome shotgun (WGS) entry which is preliminary data.</text>
</comment>
<dbReference type="InterPro" id="IPR013545">
    <property type="entry name" value="T2SS_protein-GspG_C"/>
</dbReference>
<dbReference type="AlphaFoldDB" id="A0A6N7PUM6"/>
<dbReference type="PROSITE" id="PS00409">
    <property type="entry name" value="PROKAR_NTER_METHYL"/>
    <property type="match status" value="1"/>
</dbReference>
<reference evidence="3 4" key="1">
    <citation type="submission" date="2019-10" db="EMBL/GenBank/DDBJ databases">
        <title>A soil myxobacterium in the family Polyangiaceae.</title>
        <authorList>
            <person name="Li Y."/>
            <person name="Wang J."/>
        </authorList>
    </citation>
    <scope>NUCLEOTIDE SEQUENCE [LARGE SCALE GENOMIC DNA]</scope>
    <source>
        <strain evidence="3 4">DSM 14734</strain>
    </source>
</reference>
<keyword evidence="1" id="KW-1133">Transmembrane helix</keyword>
<sequence length="145" mass="15628">MKVKANRIRKWKRAASRGVTLVEVLIVLAIMAIIAGGATALVFPQLKKSRVKSAVLSAGVIKTAAQQYQQLEMAGSSTCPTLKDLIDGKQIDAKKTDDPWGTPFKITCEGDEITVISAGADRKEGTPDDVKDDFKDADIKRVGDL</sequence>
<dbReference type="EMBL" id="WJIE01000005">
    <property type="protein sequence ID" value="MRG93955.1"/>
    <property type="molecule type" value="Genomic_DNA"/>
</dbReference>
<accession>A0A6N7PUM6</accession>
<evidence type="ECO:0000313" key="3">
    <source>
        <dbReference type="EMBL" id="MRG93955.1"/>
    </source>
</evidence>
<keyword evidence="1" id="KW-0812">Transmembrane</keyword>
<evidence type="ECO:0000259" key="2">
    <source>
        <dbReference type="Pfam" id="PF08334"/>
    </source>
</evidence>